<dbReference type="Gene3D" id="2.30.30.140">
    <property type="match status" value="2"/>
</dbReference>
<dbReference type="Gene3D" id="3.90.70.10">
    <property type="entry name" value="Cysteine proteinases"/>
    <property type="match status" value="2"/>
</dbReference>
<evidence type="ECO:0000313" key="5">
    <source>
        <dbReference type="Proteomes" id="UP001516023"/>
    </source>
</evidence>
<name>A0ABD3QTT6_9STRA</name>
<proteinExistence type="predicted"/>
<feature type="domain" description="DUSP" evidence="3">
    <location>
        <begin position="769"/>
        <end position="902"/>
    </location>
</feature>
<feature type="region of interest" description="Disordered" evidence="1">
    <location>
        <begin position="2011"/>
        <end position="2040"/>
    </location>
</feature>
<dbReference type="InterPro" id="IPR028889">
    <property type="entry name" value="USP"/>
</dbReference>
<dbReference type="InterPro" id="IPR018200">
    <property type="entry name" value="USP_CS"/>
</dbReference>
<dbReference type="InterPro" id="IPR038765">
    <property type="entry name" value="Papain-like_cys_pep_sf"/>
</dbReference>
<sequence length="2269" mass="252598">MNYGRVKHKNQRYSEIITMGGCNSKPSSSGAVVTSTSTTAPENQRRLQEAGDASRSFPSSSAAETQSPLTPQRPADIKSRPPELQHESPIEHDADEQSQEWNELFTSVSAHIVDPQDLPSVLDSLISQTVNALAPVEVSFVKRRVKHSLRWINKCIENGIDDDGRNGTTSISGKVGRLVSSGFNIGATASSSSSIHYNGGDKSLHGNNGTAMDRSMKYYTCHPSLDESTTASLKSSKATYQKDRLMDINVVRKVFEGGERTLRLLQACVRADLMGDDGLWTNASNVDGGVGGMVVPKRRSITKLGLSGESSHSNVGSNANTNDTYVQTFKDSDREAIDKIDIYGSAFLLLSYMSESRWDYITEIAKLSAEKASLITDVNDLALLEKEHTTTSSSEEVENRNKESIRDDDSDSGKSLMNGLRKAPASHYAQKKTPYPPPSPSFVPPSQTYNLPDLICNEPAGITLPSLCYIIALALRGSRRQKLNLLFYLLLPPKELDMLLASHPAGGLPTWLLEVDGGLVLTYDSLSYYYNYECVMTPFEVTAYGGSENGFSFGSTNQAECVRRRLTIDARMSIEILSALLADSAVGSSWLSPGEEKNGWSDQGYSYGTRRLRSLVTAPDLGKDINSSMLVKCEGIHELLHAGVEGNSLSAPTVEELKLLEQFLECAGETSKIPARNLSSPPSRTLWSMQDFVKWADGSLNDSLLNNLMHRLFGCGILPCAEMERKVVSHRWVEWNKKDFDDSTSSSRLSVVNSPARGGFRSIFTAQKSDQDSEGKLVSVGNQQNRVWGGIGGFDGNGGLGHGVLYCIDKHWWDDWVAYTGWQFGKCTHSHPITLQRPRELSTERLIERSAEAPFVAGTRGSYEPMRSGLSPEEDYVLIPPGVWNVLYDLYGGGPPLPRMVLPGTSTSPRDERNGVHETNDLEPIEYECSETVPSNVSSTCRENYPIAIPRSVRVATHPWIIHCQICDPQQPYRRGDAGPMSIRIMTMPEQPLWRLFSEVVLRLPISHPKSKDSHGEGRARLWRFEANDKTPNTLSRYGPWALLCKNRFAEIPIYTRQSEKYEDSWKSYADQNSVESVGLLDGTRIMFEYAVLNKDGSFSWPREAAAKATRLRRIADEDAAFRLVLRGLDSEGKPGRTSILKTLVDVMDSSGRWYQSIIINVNSTARPPDSCESPDENEHSETASDEADPENAEFREITFVRVHYKDYAGNNHEEWIDVKSDRLAVGGRFTASVPNLENDIGVDESTANEPKSRLSGANKKKDSNESAQSESNTAMCLFPSYGACGLVNLGNTCYANSGWQCMSYLPLLRAYLLSGQYKVYGDLNRDNPLGTGGRLLEEFAELMHVMWSGKFGSRAPNKFRNFLGKCRPQYSGADQQDAQELINDMIDMLHEDGNRVKKKPYVAALEDNFIEKTELRRVGQESWRRFLRRNRSAISDLAMGQVYNRVTCPVCNHSSKNFDPFNILSLPFPTVAEVIFQCTVVRRATNLNCPRTLLMVHRRQQTSERNGSSPSTAAPPSKGLVFEEYIIPMSRLADIGDLKMKLQNVTGIASSRFRICKKEEIVTGMGKDEPFAAQVYHKVSALPDKEGPCVKLLHQVSLDDISAPMIAKIIAFESTLNPRPLSAESHDSKVDNSSSARSVEDDSSTVGEMSDDSASGPGASGVDQSKILEHTVHECLKYYGDEQECIVFDTNPTPLSKYVSRCLWPKSAQDFTLGLRVDAIDHRNNWFPGSVIEIIESQEDSSDTNNNGSDLIPQPRVKVHFDNFSSKWDEIYSIESFSSGRVCPLYSHATPRSKATEFLVHHRAMDRKNKQFYLFGQSFYLQCHNEWSTARAGAHILAQASRFLECPHFSINKNDTNVNVVDQKIAEKRRHETRKVIASIIEALLSSDRKYIQFAIESGKKAHDNKNHAQFDASNVSKALITNLNEVIPLLPFEIRVTTADSPLGSNKEETAFPFSLARTIGNYMNARHSLVLHWRDTPDHNSNSKSLHNKHVGRFRHILYAPPPSAPHESFSLLSANSNSSNKSPTENPSLRRHPSSSHGGMHIGVCLAEFCKEQRLDAADSWRCPVCKVEREGRQSMSLWNLPDLLTFHLKRFNASSRWREKITTKVDFPLTGLNMREWCDNESPMCLNSGDDIPFIYDLIGVVNHYGGMTGGHYVAMCKATACSPDGVEDVAHSFNGLGTADVEAIEEEVVPSGWRLGRSRDKDYSPNAASKAVAESAEPLWLQFDDDLVEPLPPRNVVSETAYVLFYRRRRMQASNVAKYSVLE</sequence>
<accession>A0ABD3QTT6</accession>
<dbReference type="SMART" id="SM00695">
    <property type="entry name" value="DUSP"/>
    <property type="match status" value="1"/>
</dbReference>
<feature type="region of interest" description="Disordered" evidence="1">
    <location>
        <begin position="1241"/>
        <end position="1270"/>
    </location>
</feature>
<feature type="compositionally biased region" description="Polar residues" evidence="1">
    <location>
        <begin position="56"/>
        <end position="70"/>
    </location>
</feature>
<evidence type="ECO:0000256" key="1">
    <source>
        <dbReference type="SAM" id="MobiDB-lite"/>
    </source>
</evidence>
<dbReference type="PROSITE" id="PS00973">
    <property type="entry name" value="USP_2"/>
    <property type="match status" value="1"/>
</dbReference>
<dbReference type="InterPro" id="IPR016197">
    <property type="entry name" value="Chromo-like_dom_sf"/>
</dbReference>
<keyword evidence="5" id="KW-1185">Reference proteome</keyword>
<feature type="region of interest" description="Disordered" evidence="1">
    <location>
        <begin position="18"/>
        <end position="99"/>
    </location>
</feature>
<dbReference type="InterPro" id="IPR035927">
    <property type="entry name" value="DUSP-like_sf"/>
</dbReference>
<comment type="caution">
    <text evidence="4">The sequence shown here is derived from an EMBL/GenBank/DDBJ whole genome shotgun (WGS) entry which is preliminary data.</text>
</comment>
<gene>
    <name evidence="4" type="ORF">HJC23_011609</name>
</gene>
<feature type="region of interest" description="Disordered" evidence="1">
    <location>
        <begin position="387"/>
        <end position="417"/>
    </location>
</feature>
<evidence type="ECO:0008006" key="6">
    <source>
        <dbReference type="Google" id="ProtNLM"/>
    </source>
</evidence>
<reference evidence="4 5" key="1">
    <citation type="journal article" date="2020" name="G3 (Bethesda)">
        <title>Improved Reference Genome for Cyclotella cryptica CCMP332, a Model for Cell Wall Morphogenesis, Salinity Adaptation, and Lipid Production in Diatoms (Bacillariophyta).</title>
        <authorList>
            <person name="Roberts W.R."/>
            <person name="Downey K.M."/>
            <person name="Ruck E.C."/>
            <person name="Traller J.C."/>
            <person name="Alverson A.J."/>
        </authorList>
    </citation>
    <scope>NUCLEOTIDE SEQUENCE [LARGE SCALE GENOMIC DNA]</scope>
    <source>
        <strain evidence="4 5">CCMP332</strain>
    </source>
</reference>
<dbReference type="Proteomes" id="UP001516023">
    <property type="component" value="Unassembled WGS sequence"/>
</dbReference>
<feature type="compositionally biased region" description="Basic and acidic residues" evidence="1">
    <location>
        <begin position="397"/>
        <end position="407"/>
    </location>
</feature>
<dbReference type="Pfam" id="PF06337">
    <property type="entry name" value="DUSP"/>
    <property type="match status" value="1"/>
</dbReference>
<dbReference type="PROSITE" id="PS51283">
    <property type="entry name" value="DUSP"/>
    <property type="match status" value="1"/>
</dbReference>
<feature type="compositionally biased region" description="Low complexity" evidence="1">
    <location>
        <begin position="1653"/>
        <end position="1662"/>
    </location>
</feature>
<dbReference type="PROSITE" id="PS50235">
    <property type="entry name" value="USP_3"/>
    <property type="match status" value="1"/>
</dbReference>
<dbReference type="InterPro" id="IPR001394">
    <property type="entry name" value="Peptidase_C19_UCH"/>
</dbReference>
<evidence type="ECO:0000259" key="2">
    <source>
        <dbReference type="PROSITE" id="PS50235"/>
    </source>
</evidence>
<feature type="domain" description="USP" evidence="2">
    <location>
        <begin position="1285"/>
        <end position="2255"/>
    </location>
</feature>
<dbReference type="SUPFAM" id="SSF54001">
    <property type="entry name" value="Cysteine proteinases"/>
    <property type="match status" value="1"/>
</dbReference>
<feature type="compositionally biased region" description="Low complexity" evidence="1">
    <location>
        <begin position="2012"/>
        <end position="2026"/>
    </location>
</feature>
<dbReference type="EMBL" id="JABMIG020000016">
    <property type="protein sequence ID" value="KAL3802986.1"/>
    <property type="molecule type" value="Genomic_DNA"/>
</dbReference>
<feature type="region of interest" description="Disordered" evidence="1">
    <location>
        <begin position="1622"/>
        <end position="1663"/>
    </location>
</feature>
<organism evidence="4 5">
    <name type="scientific">Cyclotella cryptica</name>
    <dbReference type="NCBI Taxonomy" id="29204"/>
    <lineage>
        <taxon>Eukaryota</taxon>
        <taxon>Sar</taxon>
        <taxon>Stramenopiles</taxon>
        <taxon>Ochrophyta</taxon>
        <taxon>Bacillariophyta</taxon>
        <taxon>Coscinodiscophyceae</taxon>
        <taxon>Thalassiosirophycidae</taxon>
        <taxon>Stephanodiscales</taxon>
        <taxon>Stephanodiscaceae</taxon>
        <taxon>Cyclotella</taxon>
    </lineage>
</organism>
<feature type="compositionally biased region" description="Basic and acidic residues" evidence="1">
    <location>
        <begin position="75"/>
        <end position="92"/>
    </location>
</feature>
<dbReference type="PANTHER" id="PTHR21646">
    <property type="entry name" value="UBIQUITIN CARBOXYL-TERMINAL HYDROLASE"/>
    <property type="match status" value="1"/>
</dbReference>
<feature type="region of interest" description="Disordered" evidence="1">
    <location>
        <begin position="1165"/>
        <end position="1193"/>
    </location>
</feature>
<dbReference type="PANTHER" id="PTHR21646:SF46">
    <property type="entry name" value="UBIQUITIN CARBOXYL-TERMINAL HYDROLASE"/>
    <property type="match status" value="1"/>
</dbReference>
<dbReference type="Pfam" id="PF00443">
    <property type="entry name" value="UCH"/>
    <property type="match status" value="2"/>
</dbReference>
<dbReference type="SUPFAM" id="SSF54160">
    <property type="entry name" value="Chromo domain-like"/>
    <property type="match status" value="1"/>
</dbReference>
<dbReference type="InterPro" id="IPR006615">
    <property type="entry name" value="Pept_C19_DUSP"/>
</dbReference>
<evidence type="ECO:0000313" key="4">
    <source>
        <dbReference type="EMBL" id="KAL3802986.1"/>
    </source>
</evidence>
<feature type="compositionally biased region" description="Low complexity" evidence="1">
    <location>
        <begin position="27"/>
        <end position="40"/>
    </location>
</feature>
<dbReference type="SUPFAM" id="SSF143791">
    <property type="entry name" value="DUSP-like"/>
    <property type="match status" value="1"/>
</dbReference>
<evidence type="ECO:0000259" key="3">
    <source>
        <dbReference type="PROSITE" id="PS51283"/>
    </source>
</evidence>
<protein>
    <recommendedName>
        <fullName evidence="6">Ubiquitinyl hydrolase 1</fullName>
    </recommendedName>
</protein>
<dbReference type="InterPro" id="IPR050185">
    <property type="entry name" value="Ub_carboxyl-term_hydrolase"/>
</dbReference>
<dbReference type="Gene3D" id="3.30.2230.10">
    <property type="entry name" value="DUSP-like"/>
    <property type="match status" value="1"/>
</dbReference>